<dbReference type="InterPro" id="IPR038717">
    <property type="entry name" value="Tc1-like_DDE_dom"/>
</dbReference>
<accession>A0A291PLM5</accession>
<organism evidence="3 4">
    <name type="scientific">Acetobacter tropicalis</name>
    <dbReference type="NCBI Taxonomy" id="104102"/>
    <lineage>
        <taxon>Bacteria</taxon>
        <taxon>Pseudomonadati</taxon>
        <taxon>Pseudomonadota</taxon>
        <taxon>Alphaproteobacteria</taxon>
        <taxon>Acetobacterales</taxon>
        <taxon>Acetobacteraceae</taxon>
        <taxon>Acetobacter</taxon>
    </lineage>
</organism>
<dbReference type="InterPro" id="IPR036397">
    <property type="entry name" value="RNaseH_sf"/>
</dbReference>
<evidence type="ECO:0000259" key="1">
    <source>
        <dbReference type="Pfam" id="PF13358"/>
    </source>
</evidence>
<dbReference type="KEGG" id="ato:CIW82_18120"/>
<dbReference type="AlphaFoldDB" id="A0A291PLM5"/>
<evidence type="ECO:0000259" key="2">
    <source>
        <dbReference type="Pfam" id="PF13592"/>
    </source>
</evidence>
<dbReference type="InterPro" id="IPR025959">
    <property type="entry name" value="Winged_HTH_dom"/>
</dbReference>
<dbReference type="Gene3D" id="3.30.420.10">
    <property type="entry name" value="Ribonuclease H-like superfamily/Ribonuclease H"/>
    <property type="match status" value="1"/>
</dbReference>
<dbReference type="Pfam" id="PF13551">
    <property type="entry name" value="HTH_29"/>
    <property type="match status" value="1"/>
</dbReference>
<gene>
    <name evidence="3" type="ORF">CIW82_18120</name>
</gene>
<feature type="domain" description="Tc1-like transposase DDE" evidence="1">
    <location>
        <begin position="184"/>
        <end position="322"/>
    </location>
</feature>
<dbReference type="SUPFAM" id="SSF46689">
    <property type="entry name" value="Homeodomain-like"/>
    <property type="match status" value="1"/>
</dbReference>
<dbReference type="NCBIfam" id="NF033545">
    <property type="entry name" value="transpos_IS630"/>
    <property type="match status" value="1"/>
</dbReference>
<evidence type="ECO:0000313" key="4">
    <source>
        <dbReference type="Proteomes" id="UP000220394"/>
    </source>
</evidence>
<proteinExistence type="predicted"/>
<name>A0A291PLM5_9PROT</name>
<feature type="domain" description="Winged helix-turn helix" evidence="2">
    <location>
        <begin position="108"/>
        <end position="165"/>
    </location>
</feature>
<dbReference type="InterPro" id="IPR009057">
    <property type="entry name" value="Homeodomain-like_sf"/>
</dbReference>
<dbReference type="Proteomes" id="UP000220394">
    <property type="component" value="Chromosome"/>
</dbReference>
<dbReference type="Pfam" id="PF13592">
    <property type="entry name" value="HTH_33"/>
    <property type="match status" value="1"/>
</dbReference>
<evidence type="ECO:0000313" key="3">
    <source>
        <dbReference type="EMBL" id="ATJ92301.1"/>
    </source>
</evidence>
<protein>
    <submittedName>
        <fullName evidence="3">IS630 family transposase</fullName>
    </submittedName>
</protein>
<dbReference type="GO" id="GO:0003676">
    <property type="term" value="F:nucleic acid binding"/>
    <property type="evidence" value="ECO:0007669"/>
    <property type="project" value="InterPro"/>
</dbReference>
<dbReference type="Pfam" id="PF13358">
    <property type="entry name" value="DDE_3"/>
    <property type="match status" value="1"/>
</dbReference>
<dbReference type="InterPro" id="IPR047655">
    <property type="entry name" value="Transpos_IS630-like"/>
</dbReference>
<dbReference type="RefSeq" id="WP_097802510.1">
    <property type="nucleotide sequence ID" value="NZ_CP022699.1"/>
</dbReference>
<sequence length="352" mass="39815">MRKAIALRDDYDAARVRTLARRSRHAAQSRRLLALAAIYDGATRGEAARLAGTDRQIVRDWVLRFNAQGPAGLIDRHGGGAARRITPSVMEALAQRIEEGPIPAAHGVVRWRLRDLCAWLHEDYGISLSVSWSSRIVRNENFRLLTARPRHYAQNPDAQGIFKKNFPDILAAIRACHSGKDIELWWADEARIGQKTKLTRRWAKRGTRPSATADQRTRSAWIFGAICPAQGKGAALVLPSCNSHAMNFYLKEIAQAVAPQSHAVLILDQAAWHTSLKLTVPANITIIPLPPRSPELNPVENVWQFLRNTWLSNRIFKTYDDIVDICCHAWNQLIDQPWRIMSLGLRDWAHRF</sequence>
<reference evidence="3 4" key="1">
    <citation type="submission" date="2017-08" db="EMBL/GenBank/DDBJ databases">
        <title>Complete Genome Sequence of Acetobacter tropicalis Oregon-R-modENCODE STRAIN BDGP1, an acetic acid bacterium isolated from Drosophila melanogaster gut.</title>
        <authorList>
            <person name="Wan K.H."/>
            <person name="Yu C."/>
            <person name="Park S."/>
            <person name="Hammonds A.S."/>
            <person name="Booth B.W."/>
            <person name="Celniker S.E."/>
        </authorList>
    </citation>
    <scope>NUCLEOTIDE SEQUENCE [LARGE SCALE GENOMIC DNA]</scope>
    <source>
        <strain evidence="3 4">BDGP1</strain>
    </source>
</reference>
<dbReference type="EMBL" id="CP022699">
    <property type="protein sequence ID" value="ATJ92301.1"/>
    <property type="molecule type" value="Genomic_DNA"/>
</dbReference>